<dbReference type="EMBL" id="CP014859">
    <property type="protein sequence ID" value="AOS62537.1"/>
    <property type="molecule type" value="Genomic_DNA"/>
</dbReference>
<dbReference type="PIRSF" id="PIRSF008459">
    <property type="entry name" value="UCP008459"/>
    <property type="match status" value="1"/>
</dbReference>
<dbReference type="Pfam" id="PF13840">
    <property type="entry name" value="ACT_7"/>
    <property type="match status" value="1"/>
</dbReference>
<dbReference type="InterPro" id="IPR027795">
    <property type="entry name" value="CASTOR_ACT_dom"/>
</dbReference>
<evidence type="ECO:0000313" key="3">
    <source>
        <dbReference type="EMBL" id="AOS62537.1"/>
    </source>
</evidence>
<dbReference type="Proteomes" id="UP000095210">
    <property type="component" value="Chromosome"/>
</dbReference>
<dbReference type="InterPro" id="IPR045865">
    <property type="entry name" value="ACT-like_dom_sf"/>
</dbReference>
<name>A0AAC9MY23_9PSEU</name>
<gene>
    <name evidence="3" type="ORF">TL08_08610</name>
</gene>
<reference evidence="4" key="1">
    <citation type="submission" date="2016-03" db="EMBL/GenBank/DDBJ databases">
        <title>Complete genome sequence of the type strain Actinoalloteichus hymeniacidonis DSM 45092.</title>
        <authorList>
            <person name="Schaffert L."/>
            <person name="Albersmeier A."/>
            <person name="Winkler A."/>
            <person name="Kalinowski J."/>
            <person name="Zotchev S."/>
            <person name="Ruckert C."/>
        </authorList>
    </citation>
    <scope>NUCLEOTIDE SEQUENCE [LARGE SCALE GENOMIC DNA]</scope>
    <source>
        <strain evidence="4">HPA177(T) (DSM 45092(T))</strain>
    </source>
</reference>
<dbReference type="KEGG" id="ahm:TL08_08610"/>
<keyword evidence="4" id="KW-1185">Reference proteome</keyword>
<feature type="domain" description="A9CJY8-like N-terminal" evidence="2">
    <location>
        <begin position="8"/>
        <end position="53"/>
    </location>
</feature>
<evidence type="ECO:0000259" key="2">
    <source>
        <dbReference type="Pfam" id="PF21631"/>
    </source>
</evidence>
<dbReference type="Pfam" id="PF21631">
    <property type="entry name" value="A9CJY8-like_N"/>
    <property type="match status" value="1"/>
</dbReference>
<dbReference type="InterPro" id="IPR049447">
    <property type="entry name" value="A9CJY8-like_N"/>
</dbReference>
<sequence length="133" mass="14076">MELDVLAGEYAVCRLAAGEDLPDWVGPRDGSRLCAITWAGTELSVLCPSEWLPPTADAAGIRATLGWLALRVRGPLDFVLVGVLASLLDPLRDAEVSVLAMSTFDTDYLLFPAASREPALAALREAGHTVAEG</sequence>
<organism evidence="3 4">
    <name type="scientific">Actinoalloteichus hymeniacidonis</name>
    <dbReference type="NCBI Taxonomy" id="340345"/>
    <lineage>
        <taxon>Bacteria</taxon>
        <taxon>Bacillati</taxon>
        <taxon>Actinomycetota</taxon>
        <taxon>Actinomycetes</taxon>
        <taxon>Pseudonocardiales</taxon>
        <taxon>Pseudonocardiaceae</taxon>
        <taxon>Actinoalloteichus</taxon>
    </lineage>
</organism>
<accession>A0AAC9MY23</accession>
<evidence type="ECO:0000313" key="4">
    <source>
        <dbReference type="Proteomes" id="UP000095210"/>
    </source>
</evidence>
<protein>
    <submittedName>
        <fullName evidence="3">Uncharacterized protein</fullName>
    </submittedName>
</protein>
<dbReference type="Gene3D" id="3.30.2130.10">
    <property type="entry name" value="VC0802-like"/>
    <property type="match status" value="1"/>
</dbReference>
<dbReference type="InterPro" id="IPR051719">
    <property type="entry name" value="CASTOR_mTORC1"/>
</dbReference>
<dbReference type="InterPro" id="IPR016540">
    <property type="entry name" value="UCP008459"/>
</dbReference>
<dbReference type="PANTHER" id="PTHR31131">
    <property type="entry name" value="CHROMOSOME 1, WHOLE GENOME SHOTGUN SEQUENCE"/>
    <property type="match status" value="1"/>
</dbReference>
<feature type="domain" description="CASTOR ACT" evidence="1">
    <location>
        <begin position="66"/>
        <end position="125"/>
    </location>
</feature>
<dbReference type="AlphaFoldDB" id="A0AAC9MY23"/>
<dbReference type="PANTHER" id="PTHR31131:SF6">
    <property type="entry name" value="CASTOR ACT DOMAIN-CONTAINING PROTEIN"/>
    <property type="match status" value="1"/>
</dbReference>
<proteinExistence type="predicted"/>
<evidence type="ECO:0000259" key="1">
    <source>
        <dbReference type="Pfam" id="PF13840"/>
    </source>
</evidence>
<dbReference type="SUPFAM" id="SSF55021">
    <property type="entry name" value="ACT-like"/>
    <property type="match status" value="2"/>
</dbReference>
<dbReference type="RefSeq" id="WP_069847972.1">
    <property type="nucleotide sequence ID" value="NZ_CP014859.1"/>
</dbReference>